<comment type="subcellular location">
    <subcellularLocation>
        <location evidence="1 9">Cell membrane</location>
        <topology evidence="1 9">Multi-pass membrane protein</topology>
    </subcellularLocation>
</comment>
<dbReference type="InterPro" id="IPR037294">
    <property type="entry name" value="ABC_BtuC-like"/>
</dbReference>
<dbReference type="GO" id="GO:0090482">
    <property type="term" value="F:vitamin transmembrane transporter activity"/>
    <property type="evidence" value="ECO:0007669"/>
    <property type="project" value="UniProtKB-UniRule"/>
</dbReference>
<evidence type="ECO:0000313" key="11">
    <source>
        <dbReference type="Proteomes" id="UP000182692"/>
    </source>
</evidence>
<evidence type="ECO:0000256" key="1">
    <source>
        <dbReference type="ARBA" id="ARBA00004651"/>
    </source>
</evidence>
<dbReference type="Pfam" id="PF01032">
    <property type="entry name" value="FecCD"/>
    <property type="match status" value="1"/>
</dbReference>
<feature type="transmembrane region" description="Helical" evidence="9">
    <location>
        <begin position="238"/>
        <end position="265"/>
    </location>
</feature>
<feature type="transmembrane region" description="Helical" evidence="9">
    <location>
        <begin position="62"/>
        <end position="83"/>
    </location>
</feature>
<dbReference type="AlphaFoldDB" id="A0A1I5LCD2"/>
<evidence type="ECO:0000256" key="7">
    <source>
        <dbReference type="ARBA" id="ARBA00022989"/>
    </source>
</evidence>
<dbReference type="RefSeq" id="WP_017008551.1">
    <property type="nucleotide sequence ID" value="NZ_FOWR01000005.1"/>
</dbReference>
<dbReference type="InterPro" id="IPR023691">
    <property type="entry name" value="ABC_transptr_BtuC"/>
</dbReference>
<dbReference type="NCBIfam" id="NF003001">
    <property type="entry name" value="PRK03784.1"/>
    <property type="match status" value="1"/>
</dbReference>
<evidence type="ECO:0000256" key="2">
    <source>
        <dbReference type="ARBA" id="ARBA00007935"/>
    </source>
</evidence>
<feature type="transmembrane region" description="Helical" evidence="9">
    <location>
        <begin position="20"/>
        <end position="42"/>
    </location>
</feature>
<feature type="transmembrane region" description="Helical" evidence="9">
    <location>
        <begin position="90"/>
        <end position="110"/>
    </location>
</feature>
<dbReference type="HAMAP" id="MF_01004">
    <property type="entry name" value="BtuC"/>
    <property type="match status" value="1"/>
</dbReference>
<proteinExistence type="inferred from homology"/>
<dbReference type="PANTHER" id="PTHR30472:SF29">
    <property type="entry name" value="VITAMIN B12 IMPORT SYSTEM PERMEASE PROTEIN BTUC"/>
    <property type="match status" value="1"/>
</dbReference>
<reference evidence="10 11" key="1">
    <citation type="submission" date="2016-10" db="EMBL/GenBank/DDBJ databases">
        <authorList>
            <person name="de Groot N.N."/>
        </authorList>
    </citation>
    <scope>NUCLEOTIDE SEQUENCE [LARGE SCALE GENOMIC DNA]</scope>
    <source>
        <strain evidence="10 11">DSM 15893</strain>
    </source>
</reference>
<dbReference type="InterPro" id="IPR000522">
    <property type="entry name" value="ABC_transptr_permease_BtuC"/>
</dbReference>
<dbReference type="SUPFAM" id="SSF81345">
    <property type="entry name" value="ABC transporter involved in vitamin B12 uptake, BtuC"/>
    <property type="match status" value="1"/>
</dbReference>
<keyword evidence="8 9" id="KW-0472">Membrane</keyword>
<organism evidence="10 11">
    <name type="scientific">Enterovibrio norvegicus DSM 15893</name>
    <dbReference type="NCBI Taxonomy" id="1121869"/>
    <lineage>
        <taxon>Bacteria</taxon>
        <taxon>Pseudomonadati</taxon>
        <taxon>Pseudomonadota</taxon>
        <taxon>Gammaproteobacteria</taxon>
        <taxon>Vibrionales</taxon>
        <taxon>Vibrionaceae</taxon>
        <taxon>Enterovibrio</taxon>
    </lineage>
</organism>
<dbReference type="STRING" id="1121869.SAMN03084138_00925"/>
<dbReference type="Gene3D" id="1.10.3470.10">
    <property type="entry name" value="ABC transporter involved in vitamin B12 uptake, BtuC"/>
    <property type="match status" value="1"/>
</dbReference>
<evidence type="ECO:0000256" key="9">
    <source>
        <dbReference type="HAMAP-Rule" id="MF_01004"/>
    </source>
</evidence>
<dbReference type="Proteomes" id="UP000182692">
    <property type="component" value="Unassembled WGS sequence"/>
</dbReference>
<evidence type="ECO:0000256" key="4">
    <source>
        <dbReference type="ARBA" id="ARBA00022475"/>
    </source>
</evidence>
<evidence type="ECO:0000256" key="3">
    <source>
        <dbReference type="ARBA" id="ARBA00022448"/>
    </source>
</evidence>
<protein>
    <recommendedName>
        <fullName evidence="9">Vitamin B12 import system permease protein BtuC</fullName>
    </recommendedName>
</protein>
<dbReference type="FunFam" id="1.10.3470.10:FF:000001">
    <property type="entry name" value="Vitamin B12 ABC transporter permease BtuC"/>
    <property type="match status" value="1"/>
</dbReference>
<dbReference type="GO" id="GO:0005886">
    <property type="term" value="C:plasma membrane"/>
    <property type="evidence" value="ECO:0007669"/>
    <property type="project" value="UniProtKB-SubCell"/>
</dbReference>
<evidence type="ECO:0000256" key="5">
    <source>
        <dbReference type="ARBA" id="ARBA00022519"/>
    </source>
</evidence>
<comment type="similarity">
    <text evidence="2 9">Belongs to the binding-protein-dependent transport system permease family. FecCD subfamily.</text>
</comment>
<feature type="transmembrane region" description="Helical" evidence="9">
    <location>
        <begin position="277"/>
        <end position="296"/>
    </location>
</feature>
<keyword evidence="3 9" id="KW-0813">Transport</keyword>
<gene>
    <name evidence="9" type="primary">btuC</name>
    <name evidence="10" type="ORF">SAMN03084138_00925</name>
</gene>
<dbReference type="OrthoDB" id="9055647at2"/>
<evidence type="ECO:0000256" key="6">
    <source>
        <dbReference type="ARBA" id="ARBA00022692"/>
    </source>
</evidence>
<evidence type="ECO:0000313" key="10">
    <source>
        <dbReference type="EMBL" id="SFO94908.1"/>
    </source>
</evidence>
<keyword evidence="7 9" id="KW-1133">Transmembrane helix</keyword>
<comment type="subunit">
    <text evidence="9">The complex is composed of two ATP-binding proteins (BtuD), two transmembrane proteins (BtuC) and a solute-binding protein (BtuF).</text>
</comment>
<dbReference type="PANTHER" id="PTHR30472">
    <property type="entry name" value="FERRIC ENTEROBACTIN TRANSPORT SYSTEM PERMEASE PROTEIN"/>
    <property type="match status" value="1"/>
</dbReference>
<dbReference type="GeneID" id="35872462"/>
<keyword evidence="6 9" id="KW-0812">Transmembrane</keyword>
<feature type="transmembrane region" description="Helical" evidence="9">
    <location>
        <begin position="308"/>
        <end position="325"/>
    </location>
</feature>
<keyword evidence="4 9" id="KW-1003">Cell membrane</keyword>
<sequence>MHLLQLVERRTRRWHLSLGIASALMVLCAMLSLSAGEIWITPFFYDSPLEQQLLMELRVPRVIAAIVIGASLAVSGAVLQVLLGNPLAEPGVLGISGGASLALVIVLFLFPSLASQYGLMAAAMFGALAFTAILVWLARKRTMSTARLLLIGVALGILSGAIVTWAFYFSSDLNLRQLLYWLMGSLSGVHWAQLTLTVLVVPAVLWLCTQGNNLDLMMLGETPAKQLGLNIQRLRWQLILTVSVLVGASVAMAGVIGFVGLVVPHFLRLWLGTENRFLLPLSALAGASLLLVADTIGRMAIAEAELPVGSVTTTIGAPLFIWMLLRRV</sequence>
<dbReference type="GO" id="GO:0015889">
    <property type="term" value="P:cobalamin transport"/>
    <property type="evidence" value="ECO:0007669"/>
    <property type="project" value="UniProtKB-UniRule"/>
</dbReference>
<keyword evidence="5" id="KW-0997">Cell inner membrane</keyword>
<feature type="transmembrane region" description="Helical" evidence="9">
    <location>
        <begin position="188"/>
        <end position="208"/>
    </location>
</feature>
<accession>A0A1I5LCD2</accession>
<dbReference type="CDD" id="cd06550">
    <property type="entry name" value="TM_ABC_iron-siderophores_like"/>
    <property type="match status" value="1"/>
</dbReference>
<evidence type="ECO:0000256" key="8">
    <source>
        <dbReference type="ARBA" id="ARBA00023136"/>
    </source>
</evidence>
<name>A0A1I5LCD2_9GAMM</name>
<feature type="transmembrane region" description="Helical" evidence="9">
    <location>
        <begin position="116"/>
        <end position="136"/>
    </location>
</feature>
<comment type="function">
    <text evidence="9">Part of the ABC transporter complex BtuCDF involved in vitamin B12 import. Involved in the translocation of the substrate across the membrane.</text>
</comment>
<dbReference type="EMBL" id="FOWR01000005">
    <property type="protein sequence ID" value="SFO94908.1"/>
    <property type="molecule type" value="Genomic_DNA"/>
</dbReference>
<feature type="transmembrane region" description="Helical" evidence="9">
    <location>
        <begin position="148"/>
        <end position="168"/>
    </location>
</feature>